<gene>
    <name evidence="2" type="ORF">SAMN04488542_102153</name>
</gene>
<organism evidence="2 3">
    <name type="scientific">Fontibacillus panacisegetis</name>
    <dbReference type="NCBI Taxonomy" id="670482"/>
    <lineage>
        <taxon>Bacteria</taxon>
        <taxon>Bacillati</taxon>
        <taxon>Bacillota</taxon>
        <taxon>Bacilli</taxon>
        <taxon>Bacillales</taxon>
        <taxon>Paenibacillaceae</taxon>
        <taxon>Fontibacillus</taxon>
    </lineage>
</organism>
<evidence type="ECO:0000313" key="3">
    <source>
        <dbReference type="Proteomes" id="UP000198972"/>
    </source>
</evidence>
<sequence length="308" mass="33255">MTKRLLNCDASDLLAMSRDELKLSIYASEGRTVLAETAVVKEPIIDGLTNGEIAKFAGADLLLLNAFDVEKPAISGIDSADEQPVRTLRKLTGRPVGANLEPVDDTRKTMDEKEEIGAGRKANTATFAKANELGLDFICLTGNPGTGVTNEAICHSIIQARKHFNGLIIAGKMHSSGIDEPIIDEETVQAFIKAGADIILFPAVYTVPKFREEDLMKLVEIVHVHNRSVDDPARKVLTLSAIGTSQESSSKEVVQKIALACKACGVDIQHIGDAGFSGLALYQNIDALGNAIRGERHQLRMRAKSILR</sequence>
<dbReference type="SUPFAM" id="SSF51366">
    <property type="entry name" value="Ribulose-phoshate binding barrel"/>
    <property type="match status" value="1"/>
</dbReference>
<dbReference type="Proteomes" id="UP000198972">
    <property type="component" value="Unassembled WGS sequence"/>
</dbReference>
<proteinExistence type="predicted"/>
<dbReference type="STRING" id="670482.SAMN04488542_102153"/>
<dbReference type="OrthoDB" id="5581965at2"/>
<feature type="domain" description="DUF7916" evidence="1">
    <location>
        <begin position="6"/>
        <end position="308"/>
    </location>
</feature>
<dbReference type="EMBL" id="FNBG01000002">
    <property type="protein sequence ID" value="SDE79497.1"/>
    <property type="molecule type" value="Genomic_DNA"/>
</dbReference>
<evidence type="ECO:0000313" key="2">
    <source>
        <dbReference type="EMBL" id="SDE79497.1"/>
    </source>
</evidence>
<reference evidence="2 3" key="1">
    <citation type="submission" date="2016-10" db="EMBL/GenBank/DDBJ databases">
        <authorList>
            <person name="de Groot N.N."/>
        </authorList>
    </citation>
    <scope>NUCLEOTIDE SEQUENCE [LARGE SCALE GENOMIC DNA]</scope>
    <source>
        <strain evidence="2 3">DSM 28129</strain>
    </source>
</reference>
<dbReference type="RefSeq" id="WP_091226690.1">
    <property type="nucleotide sequence ID" value="NZ_FNBG01000002.1"/>
</dbReference>
<keyword evidence="3" id="KW-1185">Reference proteome</keyword>
<dbReference type="InterPro" id="IPR057238">
    <property type="entry name" value="DUF7916"/>
</dbReference>
<evidence type="ECO:0000259" key="1">
    <source>
        <dbReference type="Pfam" id="PF25509"/>
    </source>
</evidence>
<dbReference type="InterPro" id="IPR011060">
    <property type="entry name" value="RibuloseP-bd_barrel"/>
</dbReference>
<dbReference type="AlphaFoldDB" id="A0A1G7FUD1"/>
<dbReference type="GO" id="GO:0016787">
    <property type="term" value="F:hydrolase activity"/>
    <property type="evidence" value="ECO:0007669"/>
    <property type="project" value="UniProtKB-KW"/>
</dbReference>
<dbReference type="Pfam" id="PF25509">
    <property type="entry name" value="DUF7916"/>
    <property type="match status" value="1"/>
</dbReference>
<keyword evidence="2" id="KW-0378">Hydrolase</keyword>
<protein>
    <submittedName>
        <fullName evidence="2">Glycosyl hydrolase family 3 N terminal domain-containing protein</fullName>
    </submittedName>
</protein>
<accession>A0A1G7FUD1</accession>
<name>A0A1G7FUD1_9BACL</name>